<organism evidence="1 2">
    <name type="scientific">Batillaria attramentaria</name>
    <dbReference type="NCBI Taxonomy" id="370345"/>
    <lineage>
        <taxon>Eukaryota</taxon>
        <taxon>Metazoa</taxon>
        <taxon>Spiralia</taxon>
        <taxon>Lophotrochozoa</taxon>
        <taxon>Mollusca</taxon>
        <taxon>Gastropoda</taxon>
        <taxon>Caenogastropoda</taxon>
        <taxon>Sorbeoconcha</taxon>
        <taxon>Cerithioidea</taxon>
        <taxon>Batillariidae</taxon>
        <taxon>Batillaria</taxon>
    </lineage>
</organism>
<accession>A0ABD0KW09</accession>
<evidence type="ECO:0000313" key="1">
    <source>
        <dbReference type="EMBL" id="KAK7491338.1"/>
    </source>
</evidence>
<evidence type="ECO:0000313" key="2">
    <source>
        <dbReference type="Proteomes" id="UP001519460"/>
    </source>
</evidence>
<protein>
    <submittedName>
        <fullName evidence="1">Uncharacterized protein</fullName>
    </submittedName>
</protein>
<dbReference type="Proteomes" id="UP001519460">
    <property type="component" value="Unassembled WGS sequence"/>
</dbReference>
<dbReference type="EMBL" id="JACVVK020000116">
    <property type="protein sequence ID" value="KAK7491338.1"/>
    <property type="molecule type" value="Genomic_DNA"/>
</dbReference>
<proteinExistence type="predicted"/>
<comment type="caution">
    <text evidence="1">The sequence shown here is derived from an EMBL/GenBank/DDBJ whole genome shotgun (WGS) entry which is preliminary data.</text>
</comment>
<sequence>MHCMSSKFAPERAQKLFCVCLFWFFVGVSLSSILDTGLVGGSVYRLARPASVTVTATVCSAVGVGSVPARAGRGRGGRD</sequence>
<name>A0ABD0KW09_9CAEN</name>
<gene>
    <name evidence="1" type="ORF">BaRGS_00017439</name>
</gene>
<keyword evidence="2" id="KW-1185">Reference proteome</keyword>
<dbReference type="AlphaFoldDB" id="A0ABD0KW09"/>
<reference evidence="1 2" key="1">
    <citation type="journal article" date="2023" name="Sci. Data">
        <title>Genome assembly of the Korean intertidal mud-creeper Batillaria attramentaria.</title>
        <authorList>
            <person name="Patra A.K."/>
            <person name="Ho P.T."/>
            <person name="Jun S."/>
            <person name="Lee S.J."/>
            <person name="Kim Y."/>
            <person name="Won Y.J."/>
        </authorList>
    </citation>
    <scope>NUCLEOTIDE SEQUENCE [LARGE SCALE GENOMIC DNA]</scope>
    <source>
        <strain evidence="1">Wonlab-2016</strain>
    </source>
</reference>